<evidence type="ECO:0000313" key="3">
    <source>
        <dbReference type="EMBL" id="MDP0971150.1"/>
    </source>
</evidence>
<dbReference type="Gene3D" id="3.40.50.1820">
    <property type="entry name" value="alpha/beta hydrolase"/>
    <property type="match status" value="1"/>
</dbReference>
<keyword evidence="1" id="KW-0812">Transmembrane</keyword>
<name>A0AAW8AR06_KLEPN</name>
<keyword evidence="1" id="KW-1133">Transmembrane helix</keyword>
<evidence type="ECO:0000256" key="1">
    <source>
        <dbReference type="SAM" id="Phobius"/>
    </source>
</evidence>
<feature type="non-terminal residue" evidence="3">
    <location>
        <position position="1"/>
    </location>
</feature>
<dbReference type="Pfam" id="PF12146">
    <property type="entry name" value="Hydrolase_4"/>
    <property type="match status" value="1"/>
</dbReference>
<dbReference type="InterPro" id="IPR022742">
    <property type="entry name" value="Hydrolase_4"/>
</dbReference>
<dbReference type="SUPFAM" id="SSF53474">
    <property type="entry name" value="alpha/beta-Hydrolases"/>
    <property type="match status" value="1"/>
</dbReference>
<dbReference type="InterPro" id="IPR029058">
    <property type="entry name" value="AB_hydrolase_fold"/>
</dbReference>
<keyword evidence="1" id="KW-0472">Membrane</keyword>
<accession>A0AAW8AR06</accession>
<keyword evidence="3" id="KW-0378">Hydrolase</keyword>
<reference evidence="3" key="1">
    <citation type="submission" date="2023-07" db="EMBL/GenBank/DDBJ databases">
        <authorList>
            <person name="Peng Z."/>
        </authorList>
    </citation>
    <scope>NUCLEOTIDE SEQUENCE</scope>
    <source>
        <strain evidence="3">KP219</strain>
    </source>
</reference>
<dbReference type="AlphaFoldDB" id="A0AAW8AR06"/>
<dbReference type="EMBL" id="JAUUIA010000374">
    <property type="protein sequence ID" value="MDP0971150.1"/>
    <property type="molecule type" value="Genomic_DNA"/>
</dbReference>
<proteinExistence type="predicted"/>
<feature type="transmembrane region" description="Helical" evidence="1">
    <location>
        <begin position="57"/>
        <end position="76"/>
    </location>
</feature>
<gene>
    <name evidence="3" type="ORF">Q6294_29855</name>
</gene>
<organism evidence="3 4">
    <name type="scientific">Klebsiella pneumoniae</name>
    <dbReference type="NCBI Taxonomy" id="573"/>
    <lineage>
        <taxon>Bacteria</taxon>
        <taxon>Pseudomonadati</taxon>
        <taxon>Pseudomonadota</taxon>
        <taxon>Gammaproteobacteria</taxon>
        <taxon>Enterobacterales</taxon>
        <taxon>Enterobacteriaceae</taxon>
        <taxon>Klebsiella/Raoultella group</taxon>
        <taxon>Klebsiella</taxon>
        <taxon>Klebsiella pneumoniae complex</taxon>
    </lineage>
</organism>
<protein>
    <submittedName>
        <fullName evidence="3">Alpha/beta hydrolase</fullName>
    </submittedName>
</protein>
<feature type="domain" description="Serine aminopeptidase S33" evidence="2">
    <location>
        <begin position="2"/>
        <end position="77"/>
    </location>
</feature>
<dbReference type="GO" id="GO:0016787">
    <property type="term" value="F:hydrolase activity"/>
    <property type="evidence" value="ECO:0007669"/>
    <property type="project" value="UniProtKB-KW"/>
</dbReference>
<comment type="caution">
    <text evidence="3">The sequence shown here is derived from an EMBL/GenBank/DDBJ whole genome shotgun (WGS) entry which is preliminary data.</text>
</comment>
<evidence type="ECO:0000313" key="4">
    <source>
        <dbReference type="Proteomes" id="UP001244490"/>
    </source>
</evidence>
<sequence>INELVNAGFVCLMHDQRGHGVLAAANPKLQGRARAYESLISDVLEVRKIIGKKYPNLPFYMFGLSMVGNISLYVIIRNI</sequence>
<dbReference type="Proteomes" id="UP001244490">
    <property type="component" value="Unassembled WGS sequence"/>
</dbReference>
<evidence type="ECO:0000259" key="2">
    <source>
        <dbReference type="Pfam" id="PF12146"/>
    </source>
</evidence>